<organism evidence="1 2">
    <name type="scientific">Pleurodeles waltl</name>
    <name type="common">Iberian ribbed newt</name>
    <dbReference type="NCBI Taxonomy" id="8319"/>
    <lineage>
        <taxon>Eukaryota</taxon>
        <taxon>Metazoa</taxon>
        <taxon>Chordata</taxon>
        <taxon>Craniata</taxon>
        <taxon>Vertebrata</taxon>
        <taxon>Euteleostomi</taxon>
        <taxon>Amphibia</taxon>
        <taxon>Batrachia</taxon>
        <taxon>Caudata</taxon>
        <taxon>Salamandroidea</taxon>
        <taxon>Salamandridae</taxon>
        <taxon>Pleurodelinae</taxon>
        <taxon>Pleurodeles</taxon>
    </lineage>
</organism>
<name>A0AAV7VIB4_PLEWA</name>
<evidence type="ECO:0000313" key="2">
    <source>
        <dbReference type="Proteomes" id="UP001066276"/>
    </source>
</evidence>
<keyword evidence="2" id="KW-1185">Reference proteome</keyword>
<reference evidence="1" key="1">
    <citation type="journal article" date="2022" name="bioRxiv">
        <title>Sequencing and chromosome-scale assembly of the giantPleurodeles waltlgenome.</title>
        <authorList>
            <person name="Brown T."/>
            <person name="Elewa A."/>
            <person name="Iarovenko S."/>
            <person name="Subramanian E."/>
            <person name="Araus A.J."/>
            <person name="Petzold A."/>
            <person name="Susuki M."/>
            <person name="Suzuki K.-i.T."/>
            <person name="Hayashi T."/>
            <person name="Toyoda A."/>
            <person name="Oliveira C."/>
            <person name="Osipova E."/>
            <person name="Leigh N.D."/>
            <person name="Simon A."/>
            <person name="Yun M.H."/>
        </authorList>
    </citation>
    <scope>NUCLEOTIDE SEQUENCE</scope>
    <source>
        <strain evidence="1">20211129_DDA</strain>
        <tissue evidence="1">Liver</tissue>
    </source>
</reference>
<comment type="caution">
    <text evidence="1">The sequence shown here is derived from an EMBL/GenBank/DDBJ whole genome shotgun (WGS) entry which is preliminary data.</text>
</comment>
<evidence type="ECO:0000313" key="1">
    <source>
        <dbReference type="EMBL" id="KAJ1201088.1"/>
    </source>
</evidence>
<protein>
    <submittedName>
        <fullName evidence="1">Uncharacterized protein</fullName>
    </submittedName>
</protein>
<dbReference type="AlphaFoldDB" id="A0AAV7VIB4"/>
<gene>
    <name evidence="1" type="ORF">NDU88_004904</name>
</gene>
<proteinExistence type="predicted"/>
<dbReference type="Proteomes" id="UP001066276">
    <property type="component" value="Chromosome 2_1"/>
</dbReference>
<sequence>MRRPAEGKKRAKISLKIPPLSCSRRRDIRSVRMTGMQRMRARACASLQRPKRPLKDALLERCSKDALLVKTKRAYKGIHIVDSKQEHNNAFMTR</sequence>
<dbReference type="EMBL" id="JANPWB010000003">
    <property type="protein sequence ID" value="KAJ1201088.1"/>
    <property type="molecule type" value="Genomic_DNA"/>
</dbReference>
<accession>A0AAV7VIB4</accession>